<dbReference type="AlphaFoldDB" id="A0AAD4UNS0"/>
<keyword evidence="3" id="KW-1185">Reference proteome</keyword>
<evidence type="ECO:0000313" key="2">
    <source>
        <dbReference type="EMBL" id="KAI4548174.1"/>
    </source>
</evidence>
<reference evidence="2" key="1">
    <citation type="submission" date="2022-03" db="EMBL/GenBank/DDBJ databases">
        <title>Genomic analyses of argali, domestic sheep and their hybrids provide insights into chromosomal evolution, heterosis and genetic basis of agronomic traits.</title>
        <authorList>
            <person name="Li M."/>
        </authorList>
    </citation>
    <scope>NUCLEOTIDE SEQUENCE</scope>
    <source>
        <strain evidence="2">CAU-MHL-2022a</strain>
        <tissue evidence="2">Skin</tissue>
    </source>
</reference>
<dbReference type="Proteomes" id="UP001214576">
    <property type="component" value="Unassembled WGS sequence"/>
</dbReference>
<evidence type="ECO:0000256" key="1">
    <source>
        <dbReference type="SAM" id="MobiDB-lite"/>
    </source>
</evidence>
<accession>A0AAD4UNS0</accession>
<sequence>MNPSRSNNSKEKTASCDFSPFTETTLTDSLSLDGQLPQLGPNPKTTSKKGVEMGRKNGEKRKEEENKTKKVRPQRQERLPHLVRKPRNWKAEGKIIPGWLLVIRPKCHFIEEMVPETLSYHTVSIISMTAFMLINQQLACYQKGDRHLRPVDTEPGIGGIRELRFFQVLVTLKNV</sequence>
<proteinExistence type="predicted"/>
<feature type="region of interest" description="Disordered" evidence="1">
    <location>
        <begin position="1"/>
        <end position="78"/>
    </location>
</feature>
<feature type="compositionally biased region" description="Basic and acidic residues" evidence="1">
    <location>
        <begin position="49"/>
        <end position="78"/>
    </location>
</feature>
<dbReference type="EMBL" id="JAKZEL010000001">
    <property type="protein sequence ID" value="KAI4548174.1"/>
    <property type="molecule type" value="Genomic_DNA"/>
</dbReference>
<gene>
    <name evidence="2" type="ORF">MG293_000504</name>
</gene>
<evidence type="ECO:0000313" key="3">
    <source>
        <dbReference type="Proteomes" id="UP001214576"/>
    </source>
</evidence>
<organism evidence="2 3">
    <name type="scientific">Ovis ammon polii</name>
    <dbReference type="NCBI Taxonomy" id="230172"/>
    <lineage>
        <taxon>Eukaryota</taxon>
        <taxon>Metazoa</taxon>
        <taxon>Chordata</taxon>
        <taxon>Craniata</taxon>
        <taxon>Vertebrata</taxon>
        <taxon>Euteleostomi</taxon>
        <taxon>Mammalia</taxon>
        <taxon>Eutheria</taxon>
        <taxon>Laurasiatheria</taxon>
        <taxon>Artiodactyla</taxon>
        <taxon>Ruminantia</taxon>
        <taxon>Pecora</taxon>
        <taxon>Bovidae</taxon>
        <taxon>Caprinae</taxon>
        <taxon>Ovis</taxon>
    </lineage>
</organism>
<name>A0AAD4UNS0_OVIAM</name>
<comment type="caution">
    <text evidence="2">The sequence shown here is derived from an EMBL/GenBank/DDBJ whole genome shotgun (WGS) entry which is preliminary data.</text>
</comment>
<protein>
    <submittedName>
        <fullName evidence="2">Uncharacterized protein</fullName>
    </submittedName>
</protein>
<feature type="compositionally biased region" description="Low complexity" evidence="1">
    <location>
        <begin position="24"/>
        <end position="33"/>
    </location>
</feature>